<evidence type="ECO:0000313" key="7">
    <source>
        <dbReference type="EMBL" id="AMG73439.1"/>
    </source>
</evidence>
<accession>A0AA86GIJ1</accession>
<dbReference type="Gene3D" id="1.10.357.10">
    <property type="entry name" value="Tetracycline Repressor, domain 2"/>
    <property type="match status" value="1"/>
</dbReference>
<keyword evidence="4" id="KW-0804">Transcription</keyword>
<evidence type="ECO:0000259" key="6">
    <source>
        <dbReference type="PROSITE" id="PS50977"/>
    </source>
</evidence>
<dbReference type="PROSITE" id="PS50977">
    <property type="entry name" value="HTH_TETR_2"/>
    <property type="match status" value="1"/>
</dbReference>
<evidence type="ECO:0000313" key="8">
    <source>
        <dbReference type="Proteomes" id="UP000058599"/>
    </source>
</evidence>
<dbReference type="PANTHER" id="PTHR30055:SF175">
    <property type="entry name" value="HTH-TYPE TRANSCRIPTIONAL REPRESSOR KSTR2"/>
    <property type="match status" value="1"/>
</dbReference>
<dbReference type="SUPFAM" id="SSF48498">
    <property type="entry name" value="Tetracyclin repressor-like, C-terminal domain"/>
    <property type="match status" value="1"/>
</dbReference>
<dbReference type="InterPro" id="IPR036271">
    <property type="entry name" value="Tet_transcr_reg_TetR-rel_C_sf"/>
</dbReference>
<keyword evidence="8" id="KW-1185">Reference proteome</keyword>
<evidence type="ECO:0000256" key="4">
    <source>
        <dbReference type="ARBA" id="ARBA00023163"/>
    </source>
</evidence>
<evidence type="ECO:0000256" key="1">
    <source>
        <dbReference type="ARBA" id="ARBA00022491"/>
    </source>
</evidence>
<organism evidence="7 8">
    <name type="scientific">Sphingopyxis granuli</name>
    <dbReference type="NCBI Taxonomy" id="267128"/>
    <lineage>
        <taxon>Bacteria</taxon>
        <taxon>Pseudomonadati</taxon>
        <taxon>Pseudomonadota</taxon>
        <taxon>Alphaproteobacteria</taxon>
        <taxon>Sphingomonadales</taxon>
        <taxon>Sphingomonadaceae</taxon>
        <taxon>Sphingopyxis</taxon>
    </lineage>
</organism>
<keyword evidence="1" id="KW-0678">Repressor</keyword>
<dbReference type="InterPro" id="IPR001647">
    <property type="entry name" value="HTH_TetR"/>
</dbReference>
<name>A0AA86GIJ1_9SPHN</name>
<dbReference type="EMBL" id="CP012199">
    <property type="protein sequence ID" value="AMG73439.1"/>
    <property type="molecule type" value="Genomic_DNA"/>
</dbReference>
<sequence length="201" mass="22811">MDAVSAKRPPRPRKQKFFDRHDEVIRAAARVFAEKGFRHATLEDIADALDITRAALYYYARSKDELATQCSDKAAEQFNEAVESAQRHQTGREQIVAFFRRYAEIICDDFGRFFVRLNITELAEPAQIRTRVGQRELHEAVQSMIAAGIADGTLRDADQKDISRILFGAFNGIVRWYRPGSRAPSQVADDFLAIFLRGLTA</sequence>
<protein>
    <submittedName>
        <fullName evidence="7">TetR family transcriptional regulator</fullName>
    </submittedName>
</protein>
<keyword evidence="3 5" id="KW-0238">DNA-binding</keyword>
<dbReference type="InterPro" id="IPR041490">
    <property type="entry name" value="KstR2_TetR_C"/>
</dbReference>
<proteinExistence type="predicted"/>
<feature type="domain" description="HTH tetR-type" evidence="6">
    <location>
        <begin position="18"/>
        <end position="78"/>
    </location>
</feature>
<evidence type="ECO:0000256" key="2">
    <source>
        <dbReference type="ARBA" id="ARBA00023015"/>
    </source>
</evidence>
<dbReference type="Proteomes" id="UP000058599">
    <property type="component" value="Chromosome"/>
</dbReference>
<dbReference type="Pfam" id="PF17932">
    <property type="entry name" value="TetR_C_24"/>
    <property type="match status" value="1"/>
</dbReference>
<dbReference type="InterPro" id="IPR009057">
    <property type="entry name" value="Homeodomain-like_sf"/>
</dbReference>
<dbReference type="AlphaFoldDB" id="A0AA86GIJ1"/>
<dbReference type="RefSeq" id="WP_067181275.1">
    <property type="nucleotide sequence ID" value="NZ_CP012199.1"/>
</dbReference>
<gene>
    <name evidence="7" type="ORF">SGRAN_1046</name>
</gene>
<evidence type="ECO:0000256" key="5">
    <source>
        <dbReference type="PROSITE-ProRule" id="PRU00335"/>
    </source>
</evidence>
<reference evidence="7 8" key="1">
    <citation type="journal article" date="2016" name="BMC Genomics">
        <title>Genomic analysis of the nitrate-respiring Sphingopyxis granuli (formerly Sphingomonas macrogoltabida) strain TFA.</title>
        <authorList>
            <person name="Garcia-Romero I."/>
            <person name="Perez-Pulido A.J."/>
            <person name="Gonzalez-Flores Y.E."/>
            <person name="Reyes-Ramirez F."/>
            <person name="Santero E."/>
            <person name="Floriano B."/>
        </authorList>
    </citation>
    <scope>NUCLEOTIDE SEQUENCE [LARGE SCALE GENOMIC DNA]</scope>
    <source>
        <strain evidence="7 8">TFA</strain>
    </source>
</reference>
<dbReference type="PRINTS" id="PR00455">
    <property type="entry name" value="HTHTETR"/>
</dbReference>
<dbReference type="GO" id="GO:0000976">
    <property type="term" value="F:transcription cis-regulatory region binding"/>
    <property type="evidence" value="ECO:0007669"/>
    <property type="project" value="TreeGrafter"/>
</dbReference>
<dbReference type="SUPFAM" id="SSF46689">
    <property type="entry name" value="Homeodomain-like"/>
    <property type="match status" value="1"/>
</dbReference>
<evidence type="ECO:0000256" key="3">
    <source>
        <dbReference type="ARBA" id="ARBA00023125"/>
    </source>
</evidence>
<dbReference type="Gene3D" id="1.10.10.60">
    <property type="entry name" value="Homeodomain-like"/>
    <property type="match status" value="1"/>
</dbReference>
<keyword evidence="2" id="KW-0805">Transcription regulation</keyword>
<dbReference type="InterPro" id="IPR050109">
    <property type="entry name" value="HTH-type_TetR-like_transc_reg"/>
</dbReference>
<feature type="DNA-binding region" description="H-T-H motif" evidence="5">
    <location>
        <begin position="41"/>
        <end position="60"/>
    </location>
</feature>
<dbReference type="PANTHER" id="PTHR30055">
    <property type="entry name" value="HTH-TYPE TRANSCRIPTIONAL REGULATOR RUTR"/>
    <property type="match status" value="1"/>
</dbReference>
<dbReference type="GO" id="GO:0003700">
    <property type="term" value="F:DNA-binding transcription factor activity"/>
    <property type="evidence" value="ECO:0007669"/>
    <property type="project" value="TreeGrafter"/>
</dbReference>
<dbReference type="KEGG" id="sgi:SGRAN_1046"/>
<dbReference type="Pfam" id="PF00440">
    <property type="entry name" value="TetR_N"/>
    <property type="match status" value="1"/>
</dbReference>